<evidence type="ECO:0000313" key="2">
    <source>
        <dbReference type="Proteomes" id="UP000577891"/>
    </source>
</evidence>
<keyword evidence="2" id="KW-1185">Reference proteome</keyword>
<comment type="caution">
    <text evidence="1">The sequence shown here is derived from an EMBL/GenBank/DDBJ whole genome shotgun (WGS) entry which is preliminary data.</text>
</comment>
<dbReference type="Proteomes" id="UP000577891">
    <property type="component" value="Unassembled WGS sequence"/>
</dbReference>
<dbReference type="AlphaFoldDB" id="A0A7W4NZI4"/>
<dbReference type="RefSeq" id="WP_182978259.1">
    <property type="nucleotide sequence ID" value="NZ_BAABGB010000013.1"/>
</dbReference>
<protein>
    <submittedName>
        <fullName evidence="1">Uncharacterized protein</fullName>
    </submittedName>
</protein>
<accession>A0A7W4NZI4</accession>
<reference evidence="1 2" key="1">
    <citation type="submission" date="2020-04" db="EMBL/GenBank/DDBJ databases">
        <title>Description of novel Gluconacetobacter.</title>
        <authorList>
            <person name="Sombolestani A."/>
        </authorList>
    </citation>
    <scope>NUCLEOTIDE SEQUENCE [LARGE SCALE GENOMIC DNA]</scope>
    <source>
        <strain evidence="1 2">LMG 27724</strain>
    </source>
</reference>
<proteinExistence type="predicted"/>
<gene>
    <name evidence="1" type="ORF">HLH35_05825</name>
</gene>
<organism evidence="1 2">
    <name type="scientific">Gluconacetobacter asukensis</name>
    <dbReference type="NCBI Taxonomy" id="1017181"/>
    <lineage>
        <taxon>Bacteria</taxon>
        <taxon>Pseudomonadati</taxon>
        <taxon>Pseudomonadota</taxon>
        <taxon>Alphaproteobacteria</taxon>
        <taxon>Acetobacterales</taxon>
        <taxon>Acetobacteraceae</taxon>
        <taxon>Gluconacetobacter</taxon>
    </lineage>
</organism>
<sequence length="76" mass="8596">MAIQKDDDISNEMSASDMAVALVRACGWSRARKKAHTHVMRCIETDRTGEAAFWMAVRNILDHPMNADPEENDLIH</sequence>
<evidence type="ECO:0000313" key="1">
    <source>
        <dbReference type="EMBL" id="MBB2171644.1"/>
    </source>
</evidence>
<dbReference type="EMBL" id="JABEQE010000004">
    <property type="protein sequence ID" value="MBB2171644.1"/>
    <property type="molecule type" value="Genomic_DNA"/>
</dbReference>
<name>A0A7W4NZI4_9PROT</name>